<evidence type="ECO:0000256" key="4">
    <source>
        <dbReference type="ARBA" id="ARBA00023012"/>
    </source>
</evidence>
<keyword evidence="4" id="KW-0902">Two-component regulatory system</keyword>
<feature type="domain" description="HTH araC/xylS-type" evidence="9">
    <location>
        <begin position="249"/>
        <end position="348"/>
    </location>
</feature>
<dbReference type="PRINTS" id="PR00032">
    <property type="entry name" value="HTHARAC"/>
</dbReference>
<dbReference type="InterPro" id="IPR018062">
    <property type="entry name" value="HTH_AraC-typ_CS"/>
</dbReference>
<dbReference type="InterPro" id="IPR051552">
    <property type="entry name" value="HptR"/>
</dbReference>
<dbReference type="InterPro" id="IPR001789">
    <property type="entry name" value="Sig_transdc_resp-reg_receiver"/>
</dbReference>
<dbReference type="Gene3D" id="1.10.10.60">
    <property type="entry name" value="Homeodomain-like"/>
    <property type="match status" value="2"/>
</dbReference>
<dbReference type="Pfam" id="PF00072">
    <property type="entry name" value="Response_reg"/>
    <property type="match status" value="1"/>
</dbReference>
<keyword evidence="12" id="KW-1185">Reference proteome</keyword>
<reference evidence="12" key="1">
    <citation type="journal article" date="2019" name="Int. J. Syst. Evol. Microbiol.">
        <title>The Global Catalogue of Microorganisms (GCM) 10K type strain sequencing project: providing services to taxonomists for standard genome sequencing and annotation.</title>
        <authorList>
            <consortium name="The Broad Institute Genomics Platform"/>
            <consortium name="The Broad Institute Genome Sequencing Center for Infectious Disease"/>
            <person name="Wu L."/>
            <person name="Ma J."/>
        </authorList>
    </citation>
    <scope>NUCLEOTIDE SEQUENCE [LARGE SCALE GENOMIC DNA]</scope>
    <source>
        <strain evidence="12">KCTC 12907</strain>
    </source>
</reference>
<dbReference type="EMBL" id="JBHTAI010000040">
    <property type="protein sequence ID" value="MFC7153693.1"/>
    <property type="molecule type" value="Genomic_DNA"/>
</dbReference>
<dbReference type="InterPro" id="IPR009057">
    <property type="entry name" value="Homeodomain-like_sf"/>
</dbReference>
<accession>A0ABW2FKL6</accession>
<keyword evidence="3 8" id="KW-0597">Phosphoprotein</keyword>
<dbReference type="SMART" id="SM00448">
    <property type="entry name" value="REC"/>
    <property type="match status" value="1"/>
</dbReference>
<keyword evidence="6" id="KW-0238">DNA-binding</keyword>
<evidence type="ECO:0000259" key="9">
    <source>
        <dbReference type="PROSITE" id="PS01124"/>
    </source>
</evidence>
<evidence type="ECO:0000259" key="10">
    <source>
        <dbReference type="PROSITE" id="PS50110"/>
    </source>
</evidence>
<dbReference type="SMART" id="SM00342">
    <property type="entry name" value="HTH_ARAC"/>
    <property type="match status" value="1"/>
</dbReference>
<comment type="subcellular location">
    <subcellularLocation>
        <location evidence="1">Cytoplasm</location>
    </subcellularLocation>
</comment>
<dbReference type="InterPro" id="IPR011006">
    <property type="entry name" value="CheY-like_superfamily"/>
</dbReference>
<keyword evidence="5" id="KW-0805">Transcription regulation</keyword>
<comment type="caution">
    <text evidence="11">The sequence shown here is derived from an EMBL/GenBank/DDBJ whole genome shotgun (WGS) entry which is preliminary data.</text>
</comment>
<dbReference type="PROSITE" id="PS01124">
    <property type="entry name" value="HTH_ARAC_FAMILY_2"/>
    <property type="match status" value="1"/>
</dbReference>
<feature type="modified residue" description="4-aspartylphosphate" evidence="8">
    <location>
        <position position="55"/>
    </location>
</feature>
<evidence type="ECO:0000256" key="8">
    <source>
        <dbReference type="PROSITE-ProRule" id="PRU00169"/>
    </source>
</evidence>
<keyword evidence="7" id="KW-0804">Transcription</keyword>
<dbReference type="InterPro" id="IPR020449">
    <property type="entry name" value="Tscrpt_reg_AraC-type_HTH"/>
</dbReference>
<dbReference type="Pfam" id="PF12833">
    <property type="entry name" value="HTH_18"/>
    <property type="match status" value="1"/>
</dbReference>
<dbReference type="SUPFAM" id="SSF52172">
    <property type="entry name" value="CheY-like"/>
    <property type="match status" value="1"/>
</dbReference>
<dbReference type="InterPro" id="IPR018060">
    <property type="entry name" value="HTH_AraC"/>
</dbReference>
<evidence type="ECO:0000313" key="11">
    <source>
        <dbReference type="EMBL" id="MFC7153693.1"/>
    </source>
</evidence>
<dbReference type="CDD" id="cd17536">
    <property type="entry name" value="REC_YesN-like"/>
    <property type="match status" value="1"/>
</dbReference>
<dbReference type="PANTHER" id="PTHR42713">
    <property type="entry name" value="HISTIDINE KINASE-RELATED"/>
    <property type="match status" value="1"/>
</dbReference>
<evidence type="ECO:0000256" key="2">
    <source>
        <dbReference type="ARBA" id="ARBA00022490"/>
    </source>
</evidence>
<gene>
    <name evidence="11" type="ORF">ACFQMJ_34645</name>
</gene>
<sequence>MLKVLLVDDKSTVVSGLRKMIPWSEINAVVVGECRNGKEALDQARLHHPDLIITDVRMPVMDGLELSRIVHEQTPETVIIILSAFDDFTYAQTAMRYGVSDYILKPINKDKLNQLIRRVTEISQHHEKKLSIVKLLYHTNLEQKLSSAIRTGELEFVDTFFETDFPGLTETKFELVKDFSLKLLHILLECIASLGLNLSSFGLTEEKAWQQLLELNTKEELKASIRSLYREVTGFINDKKNSRGQAIVDQVKKYIAGNYHDPDLTLYTISNELQLSPNYTSVIFREITGENISYYITRLRIDKACELLKDPAMPINDTAQKVGYMDPHYFAKVFKKQEGLTPSQYKNVMSRLENR</sequence>
<protein>
    <submittedName>
        <fullName evidence="11">Response regulator</fullName>
    </submittedName>
</protein>
<name>A0ABW2FKL6_9BACL</name>
<evidence type="ECO:0000256" key="7">
    <source>
        <dbReference type="ARBA" id="ARBA00023163"/>
    </source>
</evidence>
<evidence type="ECO:0000256" key="3">
    <source>
        <dbReference type="ARBA" id="ARBA00022553"/>
    </source>
</evidence>
<dbReference type="PROSITE" id="PS50110">
    <property type="entry name" value="RESPONSE_REGULATORY"/>
    <property type="match status" value="1"/>
</dbReference>
<dbReference type="PANTHER" id="PTHR42713:SF3">
    <property type="entry name" value="TRANSCRIPTIONAL REGULATORY PROTEIN HPTR"/>
    <property type="match status" value="1"/>
</dbReference>
<dbReference type="SUPFAM" id="SSF46689">
    <property type="entry name" value="Homeodomain-like"/>
    <property type="match status" value="1"/>
</dbReference>
<proteinExistence type="predicted"/>
<dbReference type="Gene3D" id="3.40.50.2300">
    <property type="match status" value="1"/>
</dbReference>
<evidence type="ECO:0000256" key="1">
    <source>
        <dbReference type="ARBA" id="ARBA00004496"/>
    </source>
</evidence>
<dbReference type="Proteomes" id="UP001596378">
    <property type="component" value="Unassembled WGS sequence"/>
</dbReference>
<evidence type="ECO:0000313" key="12">
    <source>
        <dbReference type="Proteomes" id="UP001596378"/>
    </source>
</evidence>
<organism evidence="11 12">
    <name type="scientific">Cohnella cellulosilytica</name>
    <dbReference type="NCBI Taxonomy" id="986710"/>
    <lineage>
        <taxon>Bacteria</taxon>
        <taxon>Bacillati</taxon>
        <taxon>Bacillota</taxon>
        <taxon>Bacilli</taxon>
        <taxon>Bacillales</taxon>
        <taxon>Paenibacillaceae</taxon>
        <taxon>Cohnella</taxon>
    </lineage>
</organism>
<evidence type="ECO:0000256" key="5">
    <source>
        <dbReference type="ARBA" id="ARBA00023015"/>
    </source>
</evidence>
<feature type="domain" description="Response regulatory" evidence="10">
    <location>
        <begin position="3"/>
        <end position="120"/>
    </location>
</feature>
<evidence type="ECO:0000256" key="6">
    <source>
        <dbReference type="ARBA" id="ARBA00023125"/>
    </source>
</evidence>
<dbReference type="PROSITE" id="PS00041">
    <property type="entry name" value="HTH_ARAC_FAMILY_1"/>
    <property type="match status" value="1"/>
</dbReference>
<keyword evidence="2" id="KW-0963">Cytoplasm</keyword>
<dbReference type="RefSeq" id="WP_378051818.1">
    <property type="nucleotide sequence ID" value="NZ_JBHMDN010000037.1"/>
</dbReference>